<dbReference type="EC" id="2.1.1.-" evidence="2"/>
<dbReference type="Proteomes" id="UP001597033">
    <property type="component" value="Unassembled WGS sequence"/>
</dbReference>
<dbReference type="RefSeq" id="WP_162377308.1">
    <property type="nucleotide sequence ID" value="NZ_JBHTKN010000014.1"/>
</dbReference>
<keyword evidence="2" id="KW-0808">Transferase</keyword>
<evidence type="ECO:0000259" key="1">
    <source>
        <dbReference type="Pfam" id="PF13649"/>
    </source>
</evidence>
<comment type="caution">
    <text evidence="2">The sequence shown here is derived from an EMBL/GenBank/DDBJ whole genome shotgun (WGS) entry which is preliminary data.</text>
</comment>
<evidence type="ECO:0000313" key="3">
    <source>
        <dbReference type="Proteomes" id="UP001597033"/>
    </source>
</evidence>
<dbReference type="Gene3D" id="3.40.50.150">
    <property type="entry name" value="Vaccinia Virus protein VP39"/>
    <property type="match status" value="1"/>
</dbReference>
<reference evidence="3" key="1">
    <citation type="journal article" date="2019" name="Int. J. Syst. Evol. Microbiol.">
        <title>The Global Catalogue of Microorganisms (GCM) 10K type strain sequencing project: providing services to taxonomists for standard genome sequencing and annotation.</title>
        <authorList>
            <consortium name="The Broad Institute Genomics Platform"/>
            <consortium name="The Broad Institute Genome Sequencing Center for Infectious Disease"/>
            <person name="Wu L."/>
            <person name="Ma J."/>
        </authorList>
    </citation>
    <scope>NUCLEOTIDE SEQUENCE [LARGE SCALE GENOMIC DNA]</scope>
    <source>
        <strain evidence="3">CCUG 55854</strain>
    </source>
</reference>
<evidence type="ECO:0000313" key="2">
    <source>
        <dbReference type="EMBL" id="MFD1043753.1"/>
    </source>
</evidence>
<dbReference type="EMBL" id="JBHTKN010000014">
    <property type="protein sequence ID" value="MFD1043753.1"/>
    <property type="molecule type" value="Genomic_DNA"/>
</dbReference>
<gene>
    <name evidence="2" type="ORF">ACFQ2N_15480</name>
</gene>
<keyword evidence="3" id="KW-1185">Reference proteome</keyword>
<protein>
    <submittedName>
        <fullName evidence="2">Class I SAM-dependent methyltransferase</fullName>
        <ecNumber evidence="2">2.1.1.-</ecNumber>
    </submittedName>
</protein>
<dbReference type="SUPFAM" id="SSF53335">
    <property type="entry name" value="S-adenosyl-L-methionine-dependent methyltransferases"/>
    <property type="match status" value="1"/>
</dbReference>
<organism evidence="2 3">
    <name type="scientific">Pseudoxanthomonas kaohsiungensis</name>
    <dbReference type="NCBI Taxonomy" id="283923"/>
    <lineage>
        <taxon>Bacteria</taxon>
        <taxon>Pseudomonadati</taxon>
        <taxon>Pseudomonadota</taxon>
        <taxon>Gammaproteobacteria</taxon>
        <taxon>Lysobacterales</taxon>
        <taxon>Lysobacteraceae</taxon>
        <taxon>Pseudoxanthomonas</taxon>
    </lineage>
</organism>
<sequence>MSFDDPQAVASYAQGPLRLVPGFEALQRMAALLLEESVPVDGRVLVVGAGGGLELKVFADRQPGWRFAGVDPSREMLSLARSTLGVQAGRVDFHEGYVDTAPAGPYDAATCLLTLHFVEPGERLATLGQIRRRLWPGAPLVVAHHSFPQSGPDKARWLERYAAFAIGSGVPAANARKAIEAIARQLPVLPPDEDEALLRRAGFERVEQFYAGFTFRGWVGLNAGP</sequence>
<dbReference type="GO" id="GO:0008168">
    <property type="term" value="F:methyltransferase activity"/>
    <property type="evidence" value="ECO:0007669"/>
    <property type="project" value="UniProtKB-KW"/>
</dbReference>
<dbReference type="InterPro" id="IPR029063">
    <property type="entry name" value="SAM-dependent_MTases_sf"/>
</dbReference>
<dbReference type="CDD" id="cd02440">
    <property type="entry name" value="AdoMet_MTases"/>
    <property type="match status" value="1"/>
</dbReference>
<dbReference type="PANTHER" id="PTHR43464">
    <property type="entry name" value="METHYLTRANSFERASE"/>
    <property type="match status" value="1"/>
</dbReference>
<keyword evidence="2" id="KW-0489">Methyltransferase</keyword>
<dbReference type="GO" id="GO:0032259">
    <property type="term" value="P:methylation"/>
    <property type="evidence" value="ECO:0007669"/>
    <property type="project" value="UniProtKB-KW"/>
</dbReference>
<dbReference type="InterPro" id="IPR041698">
    <property type="entry name" value="Methyltransf_25"/>
</dbReference>
<proteinExistence type="predicted"/>
<name>A0ABW3M0R6_9GAMM</name>
<dbReference type="PANTHER" id="PTHR43464:SF58">
    <property type="entry name" value="BLR7975 PROTEIN"/>
    <property type="match status" value="1"/>
</dbReference>
<dbReference type="Pfam" id="PF13649">
    <property type="entry name" value="Methyltransf_25"/>
    <property type="match status" value="1"/>
</dbReference>
<accession>A0ABW3M0R6</accession>
<feature type="domain" description="Methyltransferase" evidence="1">
    <location>
        <begin position="44"/>
        <end position="137"/>
    </location>
</feature>